<dbReference type="PANTHER" id="PTHR13906:SF14">
    <property type="entry name" value="LYSOPHOSPHOLIPID ACYLTRANSFERASE 5"/>
    <property type="match status" value="1"/>
</dbReference>
<keyword evidence="5" id="KW-0808">Transferase</keyword>
<evidence type="ECO:0000256" key="4">
    <source>
        <dbReference type="ARBA" id="ARBA00022516"/>
    </source>
</evidence>
<keyword evidence="13" id="KW-0012">Acyltransferase</keyword>
<evidence type="ECO:0000256" key="9">
    <source>
        <dbReference type="ARBA" id="ARBA00023098"/>
    </source>
</evidence>
<dbReference type="GO" id="GO:0030258">
    <property type="term" value="P:lipid modification"/>
    <property type="evidence" value="ECO:0007669"/>
    <property type="project" value="TreeGrafter"/>
</dbReference>
<dbReference type="AlphaFoldDB" id="A0AAD5EGD8"/>
<dbReference type="GO" id="GO:0016020">
    <property type="term" value="C:membrane"/>
    <property type="evidence" value="ECO:0007669"/>
    <property type="project" value="UniProtKB-SubCell"/>
</dbReference>
<feature type="transmembrane region" description="Helical" evidence="18">
    <location>
        <begin position="55"/>
        <end position="85"/>
    </location>
</feature>
<comment type="pathway">
    <text evidence="3">Lipid metabolism.</text>
</comment>
<evidence type="ECO:0000256" key="15">
    <source>
        <dbReference type="ARBA" id="ARBA00026120"/>
    </source>
</evidence>
<keyword evidence="9" id="KW-0443">Lipid metabolism</keyword>
<evidence type="ECO:0000256" key="10">
    <source>
        <dbReference type="ARBA" id="ARBA00023136"/>
    </source>
</evidence>
<keyword evidence="6 18" id="KW-0812">Transmembrane</keyword>
<evidence type="ECO:0000256" key="16">
    <source>
        <dbReference type="ARBA" id="ARBA00038923"/>
    </source>
</evidence>
<dbReference type="EC" id="2.3.1.23" evidence="15"/>
<comment type="caution">
    <text evidence="19">The sequence shown here is derived from an EMBL/GenBank/DDBJ whole genome shotgun (WGS) entry which is preliminary data.</text>
</comment>
<keyword evidence="7" id="KW-0256">Endoplasmic reticulum</keyword>
<evidence type="ECO:0000256" key="3">
    <source>
        <dbReference type="ARBA" id="ARBA00005189"/>
    </source>
</evidence>
<dbReference type="EC" id="2.3.1.n6" evidence="16"/>
<dbReference type="GO" id="GO:0047184">
    <property type="term" value="F:1-acylglycerophosphocholine O-acyltransferase activity"/>
    <property type="evidence" value="ECO:0007669"/>
    <property type="project" value="UniProtKB-EC"/>
</dbReference>
<feature type="transmembrane region" description="Helical" evidence="18">
    <location>
        <begin position="430"/>
        <end position="450"/>
    </location>
</feature>
<dbReference type="GO" id="GO:0071617">
    <property type="term" value="F:lysophospholipid acyltransferase activity"/>
    <property type="evidence" value="ECO:0007669"/>
    <property type="project" value="TreeGrafter"/>
</dbReference>
<sequence>MNLVTFPLAYASGIPEPTLRLLITLALAYPIAAYYQRTLLKPLAAGASKERNTYLLVSGLGLSFFFNGFQIFHSLITVLVTYGILWFADQLHDRKSGAIGVFVFNALYLLLGYWAKSGDGYEINWTMSQCVLCLRLMGLGIDVYDGRAETGQPSKPPPGAQSVADDVKAKRVPLSFGSDTALETLPSLSHIIAYSYFPSAFLIGPQFSYSLYKKFITFEQFDSLSPIKLENAKVSQRKYVERCATIAVGYLVVQQIVGSQFPTSYLLTSEFASLNIVKRLVIFWITGKMVYNKYLGVWTLTEGACALFGISYAGTNNDQADFSGLANVAPKVYELATSTNHVIASFNMNTNLWVKIYIFKRLKFLNNKSISQAASLAFLAIWHGFHLNYFLTFLMEFLDVEAEGVLVKFLGPLIQPHIQSNPNLQMAWKAVAWLACTFTVNYAIVGFDLLLFKKAWVAYKNVWFLGHIAVAAILLAGTYYKPRRSSVKKTE</sequence>
<feature type="transmembrane region" description="Helical" evidence="18">
    <location>
        <begin position="97"/>
        <end position="115"/>
    </location>
</feature>
<comment type="subcellular location">
    <subcellularLocation>
        <location evidence="2">Endoplasmic reticulum</location>
    </subcellularLocation>
    <subcellularLocation>
        <location evidence="1">Membrane</location>
        <topology evidence="1">Multi-pass membrane protein</topology>
    </subcellularLocation>
</comment>
<feature type="transmembrane region" description="Helical" evidence="18">
    <location>
        <begin position="462"/>
        <end position="480"/>
    </location>
</feature>
<evidence type="ECO:0000256" key="7">
    <source>
        <dbReference type="ARBA" id="ARBA00022824"/>
    </source>
</evidence>
<gene>
    <name evidence="19" type="ORF">K450DRAFT_225488</name>
</gene>
<proteinExistence type="predicted"/>
<evidence type="ECO:0000256" key="1">
    <source>
        <dbReference type="ARBA" id="ARBA00004141"/>
    </source>
</evidence>
<keyword evidence="10 18" id="KW-0472">Membrane</keyword>
<dbReference type="InterPro" id="IPR004299">
    <property type="entry name" value="MBOAT_fam"/>
</dbReference>
<feature type="transmembrane region" description="Helical" evidence="18">
    <location>
        <begin position="370"/>
        <end position="391"/>
    </location>
</feature>
<evidence type="ECO:0000256" key="18">
    <source>
        <dbReference type="SAM" id="Phobius"/>
    </source>
</evidence>
<evidence type="ECO:0000256" key="2">
    <source>
        <dbReference type="ARBA" id="ARBA00004240"/>
    </source>
</evidence>
<evidence type="ECO:0000256" key="14">
    <source>
        <dbReference type="ARBA" id="ARBA00025707"/>
    </source>
</evidence>
<evidence type="ECO:0000256" key="8">
    <source>
        <dbReference type="ARBA" id="ARBA00022989"/>
    </source>
</evidence>
<keyword evidence="11" id="KW-0594">Phospholipid biosynthesis</keyword>
<dbReference type="GeneID" id="75911730"/>
<evidence type="ECO:0000256" key="6">
    <source>
        <dbReference type="ARBA" id="ARBA00022692"/>
    </source>
</evidence>
<keyword evidence="20" id="KW-1185">Reference proteome</keyword>
<reference evidence="19" key="2">
    <citation type="journal article" date="2022" name="Proc. Natl. Acad. Sci. U.S.A.">
        <title>Diploid-dominant life cycles characterize the early evolution of Fungi.</title>
        <authorList>
            <person name="Amses K.R."/>
            <person name="Simmons D.R."/>
            <person name="Longcore J.E."/>
            <person name="Mondo S.J."/>
            <person name="Seto K."/>
            <person name="Jeronimo G.H."/>
            <person name="Bonds A.E."/>
            <person name="Quandt C.A."/>
            <person name="Davis W.J."/>
            <person name="Chang Y."/>
            <person name="Federici B.A."/>
            <person name="Kuo A."/>
            <person name="LaButti K."/>
            <person name="Pangilinan J."/>
            <person name="Andreopoulos W."/>
            <person name="Tritt A."/>
            <person name="Riley R."/>
            <person name="Hundley H."/>
            <person name="Johnson J."/>
            <person name="Lipzen A."/>
            <person name="Barry K."/>
            <person name="Lang B.F."/>
            <person name="Cuomo C.A."/>
            <person name="Buchler N.E."/>
            <person name="Grigoriev I.V."/>
            <person name="Spatafora J.W."/>
            <person name="Stajich J.E."/>
            <person name="James T.Y."/>
        </authorList>
    </citation>
    <scope>NUCLEOTIDE SEQUENCE</scope>
    <source>
        <strain evidence="19">AG</strain>
    </source>
</reference>
<dbReference type="Proteomes" id="UP001206595">
    <property type="component" value="Unassembled WGS sequence"/>
</dbReference>
<dbReference type="GO" id="GO:0005783">
    <property type="term" value="C:endoplasmic reticulum"/>
    <property type="evidence" value="ECO:0007669"/>
    <property type="project" value="UniProtKB-SubCell"/>
</dbReference>
<accession>A0AAD5EGD8</accession>
<evidence type="ECO:0000256" key="17">
    <source>
        <dbReference type="ARBA" id="ARBA00039721"/>
    </source>
</evidence>
<evidence type="ECO:0000313" key="19">
    <source>
        <dbReference type="EMBL" id="KAI8582922.1"/>
    </source>
</evidence>
<dbReference type="EMBL" id="MU620898">
    <property type="protein sequence ID" value="KAI8582922.1"/>
    <property type="molecule type" value="Genomic_DNA"/>
</dbReference>
<evidence type="ECO:0000256" key="13">
    <source>
        <dbReference type="ARBA" id="ARBA00023315"/>
    </source>
</evidence>
<keyword evidence="8 18" id="KW-1133">Transmembrane helix</keyword>
<dbReference type="InterPro" id="IPR049941">
    <property type="entry name" value="LPLAT_7/PORCN-like"/>
</dbReference>
<dbReference type="Pfam" id="PF03062">
    <property type="entry name" value="MBOAT"/>
    <property type="match status" value="1"/>
</dbReference>
<evidence type="ECO:0000256" key="12">
    <source>
        <dbReference type="ARBA" id="ARBA00023264"/>
    </source>
</evidence>
<comment type="pathway">
    <text evidence="14">Phospholipid metabolism.</text>
</comment>
<dbReference type="GO" id="GO:0006656">
    <property type="term" value="P:phosphatidylcholine biosynthetic process"/>
    <property type="evidence" value="ECO:0007669"/>
    <property type="project" value="TreeGrafter"/>
</dbReference>
<evidence type="ECO:0000313" key="20">
    <source>
        <dbReference type="Proteomes" id="UP001206595"/>
    </source>
</evidence>
<protein>
    <recommendedName>
        <fullName evidence="17">Lysophospholipid acyltransferase 5</fullName>
        <ecNumber evidence="15">2.3.1.23</ecNumber>
        <ecNumber evidence="16">2.3.1.n6</ecNumber>
    </recommendedName>
</protein>
<dbReference type="RefSeq" id="XP_051447926.1">
    <property type="nucleotide sequence ID" value="XM_051586382.1"/>
</dbReference>
<keyword evidence="4" id="KW-0444">Lipid biosynthesis</keyword>
<evidence type="ECO:0000256" key="11">
    <source>
        <dbReference type="ARBA" id="ARBA00023209"/>
    </source>
</evidence>
<dbReference type="PANTHER" id="PTHR13906">
    <property type="entry name" value="PORCUPINE"/>
    <property type="match status" value="1"/>
</dbReference>
<name>A0AAD5EGD8_UMBRA</name>
<evidence type="ECO:0000256" key="5">
    <source>
        <dbReference type="ARBA" id="ARBA00022679"/>
    </source>
</evidence>
<keyword evidence="12" id="KW-1208">Phospholipid metabolism</keyword>
<reference evidence="19" key="1">
    <citation type="submission" date="2021-06" db="EMBL/GenBank/DDBJ databases">
        <authorList>
            <consortium name="DOE Joint Genome Institute"/>
            <person name="Mondo S.J."/>
            <person name="Amses K.R."/>
            <person name="Simmons D.R."/>
            <person name="Longcore J.E."/>
            <person name="Seto K."/>
            <person name="Alves G.H."/>
            <person name="Bonds A.E."/>
            <person name="Quandt C.A."/>
            <person name="Davis W.J."/>
            <person name="Chang Y."/>
            <person name="Letcher P.M."/>
            <person name="Powell M.J."/>
            <person name="Kuo A."/>
            <person name="Labutti K."/>
            <person name="Pangilinan J."/>
            <person name="Andreopoulos W."/>
            <person name="Tritt A."/>
            <person name="Riley R."/>
            <person name="Hundley H."/>
            <person name="Johnson J."/>
            <person name="Lipzen A."/>
            <person name="Barry K."/>
            <person name="Berbee M.L."/>
            <person name="Buchler N.E."/>
            <person name="Grigoriev I.V."/>
            <person name="Spatafora J.W."/>
            <person name="Stajich J.E."/>
            <person name="James T.Y."/>
        </authorList>
    </citation>
    <scope>NUCLEOTIDE SEQUENCE</scope>
    <source>
        <strain evidence="19">AG</strain>
    </source>
</reference>
<organism evidence="19 20">
    <name type="scientific">Umbelopsis ramanniana AG</name>
    <dbReference type="NCBI Taxonomy" id="1314678"/>
    <lineage>
        <taxon>Eukaryota</taxon>
        <taxon>Fungi</taxon>
        <taxon>Fungi incertae sedis</taxon>
        <taxon>Mucoromycota</taxon>
        <taxon>Mucoromycotina</taxon>
        <taxon>Umbelopsidomycetes</taxon>
        <taxon>Umbelopsidales</taxon>
        <taxon>Umbelopsidaceae</taxon>
        <taxon>Umbelopsis</taxon>
    </lineage>
</organism>